<organism evidence="1 2">
    <name type="scientific">Pleurodeles waltl</name>
    <name type="common">Iberian ribbed newt</name>
    <dbReference type="NCBI Taxonomy" id="8319"/>
    <lineage>
        <taxon>Eukaryota</taxon>
        <taxon>Metazoa</taxon>
        <taxon>Chordata</taxon>
        <taxon>Craniata</taxon>
        <taxon>Vertebrata</taxon>
        <taxon>Euteleostomi</taxon>
        <taxon>Amphibia</taxon>
        <taxon>Batrachia</taxon>
        <taxon>Caudata</taxon>
        <taxon>Salamandroidea</taxon>
        <taxon>Salamandridae</taxon>
        <taxon>Pleurodelinae</taxon>
        <taxon>Pleurodeles</taxon>
    </lineage>
</organism>
<name>A0AAV7LZU0_PLEWA</name>
<keyword evidence="2" id="KW-1185">Reference proteome</keyword>
<evidence type="ECO:0000313" key="1">
    <source>
        <dbReference type="EMBL" id="KAJ1095118.1"/>
    </source>
</evidence>
<evidence type="ECO:0000313" key="2">
    <source>
        <dbReference type="Proteomes" id="UP001066276"/>
    </source>
</evidence>
<gene>
    <name evidence="1" type="ORF">NDU88_000288</name>
</gene>
<comment type="caution">
    <text evidence="1">The sequence shown here is derived from an EMBL/GenBank/DDBJ whole genome shotgun (WGS) entry which is preliminary data.</text>
</comment>
<dbReference type="Proteomes" id="UP001066276">
    <property type="component" value="Chromosome 10"/>
</dbReference>
<proteinExistence type="predicted"/>
<dbReference type="AlphaFoldDB" id="A0AAV7LZU0"/>
<sequence>MCVQGTSIGVYHVCHGWGACTCVQGTSIGMYHMCHGWGGVHVCTGDQYWRVPHVPWMGGPCTCVYRGPVLACATDGGACMCVQGTSIGVHHVRHGWGGRARVCTGDQYWRVPLMGGACMCVQGTSIGVHHVRHGWGGRARVCTGDQYWRVPRMGGVHVCTGDQYWRAPRAPRMGGPCTCVYRGPVLACAVDGGACTCVQGTSIGVHHVCHGWGGVHVCTRDQYWRVPRMRGACTYVYRGPVLACTTCATDGGAYGGPVLYEGINTRSIVGLQPPQQSDEVLGRCSGSTASVGEEETVTCSDARPLVSCGSFAVV</sequence>
<protein>
    <submittedName>
        <fullName evidence="1">Uncharacterized protein</fullName>
    </submittedName>
</protein>
<accession>A0AAV7LZU0</accession>
<dbReference type="EMBL" id="JANPWB010000014">
    <property type="protein sequence ID" value="KAJ1095118.1"/>
    <property type="molecule type" value="Genomic_DNA"/>
</dbReference>
<reference evidence="1" key="1">
    <citation type="journal article" date="2022" name="bioRxiv">
        <title>Sequencing and chromosome-scale assembly of the giantPleurodeles waltlgenome.</title>
        <authorList>
            <person name="Brown T."/>
            <person name="Elewa A."/>
            <person name="Iarovenko S."/>
            <person name="Subramanian E."/>
            <person name="Araus A.J."/>
            <person name="Petzold A."/>
            <person name="Susuki M."/>
            <person name="Suzuki K.-i.T."/>
            <person name="Hayashi T."/>
            <person name="Toyoda A."/>
            <person name="Oliveira C."/>
            <person name="Osipova E."/>
            <person name="Leigh N.D."/>
            <person name="Simon A."/>
            <person name="Yun M.H."/>
        </authorList>
    </citation>
    <scope>NUCLEOTIDE SEQUENCE</scope>
    <source>
        <strain evidence="1">20211129_DDA</strain>
        <tissue evidence="1">Liver</tissue>
    </source>
</reference>